<organism evidence="2 3">
    <name type="scientific">Evansella alkalicola</name>
    <dbReference type="NCBI Taxonomy" id="745819"/>
    <lineage>
        <taxon>Bacteria</taxon>
        <taxon>Bacillati</taxon>
        <taxon>Bacillota</taxon>
        <taxon>Bacilli</taxon>
        <taxon>Bacillales</taxon>
        <taxon>Bacillaceae</taxon>
        <taxon>Evansella</taxon>
    </lineage>
</organism>
<feature type="chain" id="PRO_5046386468" evidence="1">
    <location>
        <begin position="26"/>
        <end position="423"/>
    </location>
</feature>
<protein>
    <submittedName>
        <fullName evidence="2">TraB/GumN family protein</fullName>
    </submittedName>
</protein>
<dbReference type="InterPro" id="IPR002816">
    <property type="entry name" value="TraB/PrgY/GumN_fam"/>
</dbReference>
<keyword evidence="3" id="KW-1185">Reference proteome</keyword>
<dbReference type="RefSeq" id="WP_176371266.1">
    <property type="nucleotide sequence ID" value="NZ_JAHQCR010000012.1"/>
</dbReference>
<dbReference type="InterPro" id="IPR032675">
    <property type="entry name" value="LRR_dom_sf"/>
</dbReference>
<dbReference type="PANTHER" id="PTHR40590">
    <property type="entry name" value="CYTOPLASMIC PROTEIN-RELATED"/>
    <property type="match status" value="1"/>
</dbReference>
<dbReference type="Proteomes" id="UP000790580">
    <property type="component" value="Unassembled WGS sequence"/>
</dbReference>
<dbReference type="CDD" id="cd14789">
    <property type="entry name" value="Tiki"/>
    <property type="match status" value="1"/>
</dbReference>
<keyword evidence="1" id="KW-0732">Signal</keyword>
<dbReference type="SUPFAM" id="SSF52058">
    <property type="entry name" value="L domain-like"/>
    <property type="match status" value="1"/>
</dbReference>
<evidence type="ECO:0000313" key="2">
    <source>
        <dbReference type="EMBL" id="MBU9720116.1"/>
    </source>
</evidence>
<accession>A0ABS6JNI1</accession>
<reference evidence="2 3" key="1">
    <citation type="submission" date="2021-06" db="EMBL/GenBank/DDBJ databases">
        <title>Bacillus sp. RD4P76, an endophyte from a halophyte.</title>
        <authorList>
            <person name="Sun J.-Q."/>
        </authorList>
    </citation>
    <scope>NUCLEOTIDE SEQUENCE [LARGE SCALE GENOMIC DNA]</scope>
    <source>
        <strain evidence="2 3">JCM 17098</strain>
    </source>
</reference>
<dbReference type="PROSITE" id="PS51257">
    <property type="entry name" value="PROKAR_LIPOPROTEIN"/>
    <property type="match status" value="1"/>
</dbReference>
<dbReference type="InterPro" id="IPR047111">
    <property type="entry name" value="YbaP-like"/>
</dbReference>
<sequence length="423" mass="47057">MKKGLLTLFSLFMILLMLGCTSTVSQQLEFEDQGLADAVEDASNTEGELTAEVAEEITTLDASDRGITSLGGIEYLTALEELNLDGNSIEDLTILTELENLQSLSVKGNPHVLDKLDTAFLPLIELEENGVLVAYEEEEEAIVFDGDGPRPEGVFYKVEEGSNTVYLLGSIHVGTEDLYPLHESIDAAFYESDYLAVELDITDIDEIAVTQFMMQHGMYTDGSTLQEKIGDDAYNELVTYVQPYGLDAQSLNIFKPWVAMDLLTTILAEEAGFYTELGVDLYFLEHPVHDVEVIPLETMEQQLSTMLVMSDESQAEDLISTIEAFDEGVEELHQLMDIWINGDIDVLKAMRTLEDDASDEYKEYMQAMTDDRDELMAEKIEEFLLTDSDETYFVVVGAMHLVGEKSIIGLLQSAGYDVVPGIQ</sequence>
<dbReference type="Gene3D" id="3.80.10.10">
    <property type="entry name" value="Ribonuclease Inhibitor"/>
    <property type="match status" value="1"/>
</dbReference>
<gene>
    <name evidence="2" type="ORF">KS407_01500</name>
</gene>
<dbReference type="PANTHER" id="PTHR40590:SF1">
    <property type="entry name" value="CYTOPLASMIC PROTEIN"/>
    <property type="match status" value="1"/>
</dbReference>
<comment type="caution">
    <text evidence="2">The sequence shown here is derived from an EMBL/GenBank/DDBJ whole genome shotgun (WGS) entry which is preliminary data.</text>
</comment>
<evidence type="ECO:0000256" key="1">
    <source>
        <dbReference type="SAM" id="SignalP"/>
    </source>
</evidence>
<dbReference type="InterPro" id="IPR001611">
    <property type="entry name" value="Leu-rich_rpt"/>
</dbReference>
<proteinExistence type="predicted"/>
<dbReference type="Pfam" id="PF01963">
    <property type="entry name" value="TraB_PrgY_gumN"/>
    <property type="match status" value="1"/>
</dbReference>
<dbReference type="EMBL" id="JAHQCR010000012">
    <property type="protein sequence ID" value="MBU9720116.1"/>
    <property type="molecule type" value="Genomic_DNA"/>
</dbReference>
<evidence type="ECO:0000313" key="3">
    <source>
        <dbReference type="Proteomes" id="UP000790580"/>
    </source>
</evidence>
<feature type="signal peptide" evidence="1">
    <location>
        <begin position="1"/>
        <end position="25"/>
    </location>
</feature>
<dbReference type="PROSITE" id="PS51450">
    <property type="entry name" value="LRR"/>
    <property type="match status" value="1"/>
</dbReference>
<name>A0ABS6JNI1_9BACI</name>